<reference evidence="4" key="1">
    <citation type="submission" date="2025-08" db="UniProtKB">
        <authorList>
            <consortium name="RefSeq"/>
        </authorList>
    </citation>
    <scope>IDENTIFICATION</scope>
    <source>
        <tissue evidence="4">Muscle</tissue>
    </source>
</reference>
<gene>
    <name evidence="4" type="primary">LOC106477051</name>
</gene>
<organism evidence="3 4">
    <name type="scientific">Limulus polyphemus</name>
    <name type="common">Atlantic horseshoe crab</name>
    <dbReference type="NCBI Taxonomy" id="6850"/>
    <lineage>
        <taxon>Eukaryota</taxon>
        <taxon>Metazoa</taxon>
        <taxon>Ecdysozoa</taxon>
        <taxon>Arthropoda</taxon>
        <taxon>Chelicerata</taxon>
        <taxon>Merostomata</taxon>
        <taxon>Xiphosura</taxon>
        <taxon>Limulidae</taxon>
        <taxon>Limulus</taxon>
    </lineage>
</organism>
<dbReference type="Proteomes" id="UP000694941">
    <property type="component" value="Unplaced"/>
</dbReference>
<dbReference type="GeneID" id="106477051"/>
<feature type="coiled-coil region" evidence="1">
    <location>
        <begin position="26"/>
        <end position="95"/>
    </location>
</feature>
<name>A0ABM1C2L7_LIMPO</name>
<evidence type="ECO:0000313" key="3">
    <source>
        <dbReference type="Proteomes" id="UP000694941"/>
    </source>
</evidence>
<evidence type="ECO:0000256" key="1">
    <source>
        <dbReference type="SAM" id="Coils"/>
    </source>
</evidence>
<feature type="non-terminal residue" evidence="4">
    <location>
        <position position="97"/>
    </location>
</feature>
<evidence type="ECO:0000313" key="4">
    <source>
        <dbReference type="RefSeq" id="XP_013793108.1"/>
    </source>
</evidence>
<keyword evidence="1" id="KW-0175">Coiled coil</keyword>
<proteinExistence type="predicted"/>
<dbReference type="Pfam" id="PF00804">
    <property type="entry name" value="Syntaxin"/>
    <property type="match status" value="1"/>
</dbReference>
<dbReference type="InterPro" id="IPR006011">
    <property type="entry name" value="Syntaxin_N"/>
</dbReference>
<dbReference type="SUPFAM" id="SSF47661">
    <property type="entry name" value="t-snare proteins"/>
    <property type="match status" value="1"/>
</dbReference>
<feature type="domain" description="Syntaxin N-terminal" evidence="2">
    <location>
        <begin position="30"/>
        <end position="97"/>
    </location>
</feature>
<accession>A0ABM1C2L7</accession>
<sequence>MTKDRLAALKKAAQGDEDEVVISVEENTLEQHMEAFFKEVEEIKENVDKIEAYVEEVKIKHSSILSSPQTDEKVKEELEGLLADIKILANKVRNKLK</sequence>
<protein>
    <submittedName>
        <fullName evidence="4">Syntaxin-1A-like</fullName>
    </submittedName>
</protein>
<dbReference type="RefSeq" id="XP_013793108.1">
    <property type="nucleotide sequence ID" value="XM_013937654.2"/>
</dbReference>
<dbReference type="InterPro" id="IPR010989">
    <property type="entry name" value="SNARE"/>
</dbReference>
<keyword evidence="3" id="KW-1185">Reference proteome</keyword>
<dbReference type="Gene3D" id="1.20.58.70">
    <property type="match status" value="1"/>
</dbReference>
<evidence type="ECO:0000259" key="2">
    <source>
        <dbReference type="Pfam" id="PF00804"/>
    </source>
</evidence>